<comment type="caution">
    <text evidence="2">The sequence shown here is derived from an EMBL/GenBank/DDBJ whole genome shotgun (WGS) entry which is preliminary data.</text>
</comment>
<evidence type="ECO:0000256" key="1">
    <source>
        <dbReference type="SAM" id="MobiDB-lite"/>
    </source>
</evidence>
<feature type="region of interest" description="Disordered" evidence="1">
    <location>
        <begin position="43"/>
        <end position="90"/>
    </location>
</feature>
<organism evidence="2 3">
    <name type="scientific">Prorocentrum cordatum</name>
    <dbReference type="NCBI Taxonomy" id="2364126"/>
    <lineage>
        <taxon>Eukaryota</taxon>
        <taxon>Sar</taxon>
        <taxon>Alveolata</taxon>
        <taxon>Dinophyceae</taxon>
        <taxon>Prorocentrales</taxon>
        <taxon>Prorocentraceae</taxon>
        <taxon>Prorocentrum</taxon>
    </lineage>
</organism>
<reference evidence="2" key="1">
    <citation type="submission" date="2023-10" db="EMBL/GenBank/DDBJ databases">
        <authorList>
            <person name="Chen Y."/>
            <person name="Shah S."/>
            <person name="Dougan E. K."/>
            <person name="Thang M."/>
            <person name="Chan C."/>
        </authorList>
    </citation>
    <scope>NUCLEOTIDE SEQUENCE [LARGE SCALE GENOMIC DNA]</scope>
</reference>
<gene>
    <name evidence="2" type="ORF">PCOR1329_LOCUS73023</name>
</gene>
<dbReference type="EMBL" id="CAUYUJ010019805">
    <property type="protein sequence ID" value="CAK0893779.1"/>
    <property type="molecule type" value="Genomic_DNA"/>
</dbReference>
<name>A0ABN9X7E3_9DINO</name>
<evidence type="ECO:0000313" key="3">
    <source>
        <dbReference type="Proteomes" id="UP001189429"/>
    </source>
</evidence>
<evidence type="ECO:0000313" key="2">
    <source>
        <dbReference type="EMBL" id="CAK0893779.1"/>
    </source>
</evidence>
<keyword evidence="3" id="KW-1185">Reference proteome</keyword>
<dbReference type="Proteomes" id="UP001189429">
    <property type="component" value="Unassembled WGS sequence"/>
</dbReference>
<sequence>MECLVAPHRRHSYIGCCHRSSRMAPSKLRAPGGKVPILTVCAPHNGRPHPARSNFSQREASRPAARGEQQPGRAPMFGSPAAQHSTSTGTGALLLELRAASKPAAGNTFFTAASESLVTGYNAGPHPHDAHNYKRFGTCTLMCSRFDWPV</sequence>
<accession>A0ABN9X7E3</accession>
<proteinExistence type="predicted"/>
<protein>
    <submittedName>
        <fullName evidence="2">Uncharacterized protein</fullName>
    </submittedName>
</protein>